<feature type="domain" description="Aldehyde dehydrogenase" evidence="5">
    <location>
        <begin position="13"/>
        <end position="476"/>
    </location>
</feature>
<dbReference type="Pfam" id="PF00171">
    <property type="entry name" value="Aldedh"/>
    <property type="match status" value="1"/>
</dbReference>
<dbReference type="InterPro" id="IPR016160">
    <property type="entry name" value="Ald_DH_CS_CYS"/>
</dbReference>
<dbReference type="FunFam" id="3.40.605.10:FF:000007">
    <property type="entry name" value="NAD/NADP-dependent betaine aldehyde dehydrogenase"/>
    <property type="match status" value="1"/>
</dbReference>
<dbReference type="EMBL" id="FNOT01000003">
    <property type="protein sequence ID" value="SDX78379.1"/>
    <property type="molecule type" value="Genomic_DNA"/>
</dbReference>
<comment type="pathway">
    <text evidence="4">Amine and polyamine biosynthesis; betaine biosynthesis via choline pathway; betaine from betaine aldehyde: step 1/1.</text>
</comment>
<dbReference type="FunFam" id="3.40.309.10:FF:000012">
    <property type="entry name" value="Betaine aldehyde dehydrogenase"/>
    <property type="match status" value="1"/>
</dbReference>
<reference evidence="7" key="1">
    <citation type="submission" date="2016-10" db="EMBL/GenBank/DDBJ databases">
        <authorList>
            <person name="Varghese N."/>
            <person name="Submissions S."/>
        </authorList>
    </citation>
    <scope>NUCLEOTIDE SEQUENCE [LARGE SCALE GENOMIC DNA]</scope>
    <source>
        <strain evidence="7">DSM 45422</strain>
    </source>
</reference>
<dbReference type="STRING" id="1137993.SAMN05660209_01224"/>
<evidence type="ECO:0000313" key="6">
    <source>
        <dbReference type="EMBL" id="SDX78379.1"/>
    </source>
</evidence>
<evidence type="ECO:0000256" key="2">
    <source>
        <dbReference type="ARBA" id="ARBA00023002"/>
    </source>
</evidence>
<dbReference type="InterPro" id="IPR016161">
    <property type="entry name" value="Ald_DH/histidinol_DH"/>
</dbReference>
<keyword evidence="3" id="KW-0520">NAD</keyword>
<dbReference type="Gene3D" id="3.40.605.10">
    <property type="entry name" value="Aldehyde Dehydrogenase, Chain A, domain 1"/>
    <property type="match status" value="1"/>
</dbReference>
<dbReference type="RefSeq" id="WP_244522397.1">
    <property type="nucleotide sequence ID" value="NZ_FNOT01000003.1"/>
</dbReference>
<dbReference type="GO" id="GO:0016620">
    <property type="term" value="F:oxidoreductase activity, acting on the aldehyde or oxo group of donors, NAD or NADP as acceptor"/>
    <property type="evidence" value="ECO:0007669"/>
    <property type="project" value="InterPro"/>
</dbReference>
<evidence type="ECO:0000256" key="3">
    <source>
        <dbReference type="ARBA" id="ARBA00023027"/>
    </source>
</evidence>
<comment type="similarity">
    <text evidence="1">Belongs to the aldehyde dehydrogenase family.</text>
</comment>
<dbReference type="PANTHER" id="PTHR43860:SF2">
    <property type="entry name" value="BETAINE ALDEHYDE DEHYDROGENASE-RELATED"/>
    <property type="match status" value="1"/>
</dbReference>
<dbReference type="InterPro" id="IPR015590">
    <property type="entry name" value="Aldehyde_DH_dom"/>
</dbReference>
<dbReference type="AlphaFoldDB" id="A0A1H3EKB8"/>
<dbReference type="Proteomes" id="UP000198921">
    <property type="component" value="Unassembled WGS sequence"/>
</dbReference>
<accession>A0A1H3EKB8</accession>
<dbReference type="PROSITE" id="PS00070">
    <property type="entry name" value="ALDEHYDE_DEHYDR_CYS"/>
    <property type="match status" value="1"/>
</dbReference>
<organism evidence="6 7">
    <name type="scientific">Geodermatophilus africanus</name>
    <dbReference type="NCBI Taxonomy" id="1137993"/>
    <lineage>
        <taxon>Bacteria</taxon>
        <taxon>Bacillati</taxon>
        <taxon>Actinomycetota</taxon>
        <taxon>Actinomycetes</taxon>
        <taxon>Geodermatophilales</taxon>
        <taxon>Geodermatophilaceae</taxon>
        <taxon>Geodermatophilus</taxon>
    </lineage>
</organism>
<dbReference type="SUPFAM" id="SSF53720">
    <property type="entry name" value="ALDH-like"/>
    <property type="match status" value="1"/>
</dbReference>
<name>A0A1H3EKB8_9ACTN</name>
<protein>
    <submittedName>
        <fullName evidence="6">Betaine-aldehyde dehydrogenase</fullName>
    </submittedName>
</protein>
<dbReference type="PANTHER" id="PTHR43860">
    <property type="entry name" value="BETAINE ALDEHYDE DEHYDROGENASE"/>
    <property type="match status" value="1"/>
</dbReference>
<evidence type="ECO:0000256" key="1">
    <source>
        <dbReference type="ARBA" id="ARBA00009986"/>
    </source>
</evidence>
<dbReference type="InterPro" id="IPR016163">
    <property type="entry name" value="Ald_DH_C"/>
</dbReference>
<dbReference type="InterPro" id="IPR016162">
    <property type="entry name" value="Ald_DH_N"/>
</dbReference>
<proteinExistence type="inferred from homology"/>
<keyword evidence="7" id="KW-1185">Reference proteome</keyword>
<evidence type="ECO:0000313" key="7">
    <source>
        <dbReference type="Proteomes" id="UP000198921"/>
    </source>
</evidence>
<gene>
    <name evidence="6" type="ORF">SAMN05660209_01224</name>
</gene>
<sequence length="489" mass="50831">MSLPGSLFIDGTWQDARSGRLLHVLDPADGSLVVAHEAAAASDVDRAVAAARAAFEAGKWSGAPAEERAGVLRRTADLLVRDREHVALLETQDTGKPLRESRVDVDDVVAVLRYYAGLALDDVAHRVDAGPDVDSRVVAEPAGVCALVTPWNYPLLSVAWKLAPALAAGCTAVVKPSELTPLTTAHLVALLAEAGAPSGVVGLVLGDGEAGAALVAHPDVDLVSFTGGTATGRAVLRAAAATVKRVHCELGGKNPNVVFADVDVDVVVDNALHAAFLHAGQVCSAGSRLLVHADVHDAVVTGLTAGAEAIRLGDGRDERTQSGPMISGAQRARTEAAVAGALAEGAVLAAGGRRPDDPALADGFFHRPTVLTGCSRNMAVVREEVFGPVLTVEAFTDEQEAVALANDTVYGLAGAVWTADLDRADRVAAALRCGTVWVNDFHPYVPGAEWGGRKQSGVGRELGPTGLAEYRELKHVWRRRTPGRSGWLG</sequence>
<evidence type="ECO:0000259" key="5">
    <source>
        <dbReference type="Pfam" id="PF00171"/>
    </source>
</evidence>
<evidence type="ECO:0000256" key="4">
    <source>
        <dbReference type="ARBA" id="ARBA00037921"/>
    </source>
</evidence>
<dbReference type="Gene3D" id="3.40.309.10">
    <property type="entry name" value="Aldehyde Dehydrogenase, Chain A, domain 2"/>
    <property type="match status" value="1"/>
</dbReference>
<keyword evidence="2" id="KW-0560">Oxidoreductase</keyword>